<protein>
    <recommendedName>
        <fullName evidence="1">Heterokaryon incompatibility domain-containing protein</fullName>
    </recommendedName>
</protein>
<keyword evidence="3" id="KW-1185">Reference proteome</keyword>
<dbReference type="Pfam" id="PF06985">
    <property type="entry name" value="HET"/>
    <property type="match status" value="1"/>
</dbReference>
<dbReference type="OrthoDB" id="5362512at2759"/>
<evidence type="ECO:0000313" key="3">
    <source>
        <dbReference type="Proteomes" id="UP000800200"/>
    </source>
</evidence>
<dbReference type="Proteomes" id="UP000800200">
    <property type="component" value="Unassembled WGS sequence"/>
</dbReference>
<feature type="non-terminal residue" evidence="2">
    <location>
        <position position="1"/>
    </location>
</feature>
<proteinExistence type="predicted"/>
<dbReference type="PANTHER" id="PTHR33112">
    <property type="entry name" value="DOMAIN PROTEIN, PUTATIVE-RELATED"/>
    <property type="match status" value="1"/>
</dbReference>
<organism evidence="2 3">
    <name type="scientific">Zopfia rhizophila CBS 207.26</name>
    <dbReference type="NCBI Taxonomy" id="1314779"/>
    <lineage>
        <taxon>Eukaryota</taxon>
        <taxon>Fungi</taxon>
        <taxon>Dikarya</taxon>
        <taxon>Ascomycota</taxon>
        <taxon>Pezizomycotina</taxon>
        <taxon>Dothideomycetes</taxon>
        <taxon>Dothideomycetes incertae sedis</taxon>
        <taxon>Zopfiaceae</taxon>
        <taxon>Zopfia</taxon>
    </lineage>
</organism>
<dbReference type="PANTHER" id="PTHR33112:SF16">
    <property type="entry name" value="HETEROKARYON INCOMPATIBILITY DOMAIN-CONTAINING PROTEIN"/>
    <property type="match status" value="1"/>
</dbReference>
<name>A0A6A6DE29_9PEZI</name>
<feature type="domain" description="Heterokaryon incompatibility" evidence="1">
    <location>
        <begin position="8"/>
        <end position="84"/>
    </location>
</feature>
<dbReference type="AlphaFoldDB" id="A0A6A6DE29"/>
<gene>
    <name evidence="2" type="ORF">K469DRAFT_607684</name>
</gene>
<dbReference type="EMBL" id="ML994711">
    <property type="protein sequence ID" value="KAF2176260.1"/>
    <property type="molecule type" value="Genomic_DNA"/>
</dbReference>
<sequence length="91" mass="10356">NIEQFKPDIDMAQLLPLFQDTISVARLLGFRFIWRDALCLIHNDAGNSHNELMDMGMIHKNRKLNIAATGSNNQQGGLLHAHDTRLTTRYP</sequence>
<accession>A0A6A6DE29</accession>
<evidence type="ECO:0000313" key="2">
    <source>
        <dbReference type="EMBL" id="KAF2176260.1"/>
    </source>
</evidence>
<evidence type="ECO:0000259" key="1">
    <source>
        <dbReference type="Pfam" id="PF06985"/>
    </source>
</evidence>
<reference evidence="2" key="1">
    <citation type="journal article" date="2020" name="Stud. Mycol.">
        <title>101 Dothideomycetes genomes: a test case for predicting lifestyles and emergence of pathogens.</title>
        <authorList>
            <person name="Haridas S."/>
            <person name="Albert R."/>
            <person name="Binder M."/>
            <person name="Bloem J."/>
            <person name="Labutti K."/>
            <person name="Salamov A."/>
            <person name="Andreopoulos B."/>
            <person name="Baker S."/>
            <person name="Barry K."/>
            <person name="Bills G."/>
            <person name="Bluhm B."/>
            <person name="Cannon C."/>
            <person name="Castanera R."/>
            <person name="Culley D."/>
            <person name="Daum C."/>
            <person name="Ezra D."/>
            <person name="Gonzalez J."/>
            <person name="Henrissat B."/>
            <person name="Kuo A."/>
            <person name="Liang C."/>
            <person name="Lipzen A."/>
            <person name="Lutzoni F."/>
            <person name="Magnuson J."/>
            <person name="Mondo S."/>
            <person name="Nolan M."/>
            <person name="Ohm R."/>
            <person name="Pangilinan J."/>
            <person name="Park H.-J."/>
            <person name="Ramirez L."/>
            <person name="Alfaro M."/>
            <person name="Sun H."/>
            <person name="Tritt A."/>
            <person name="Yoshinaga Y."/>
            <person name="Zwiers L.-H."/>
            <person name="Turgeon B."/>
            <person name="Goodwin S."/>
            <person name="Spatafora J."/>
            <person name="Crous P."/>
            <person name="Grigoriev I."/>
        </authorList>
    </citation>
    <scope>NUCLEOTIDE SEQUENCE</scope>
    <source>
        <strain evidence="2">CBS 207.26</strain>
    </source>
</reference>
<dbReference type="InterPro" id="IPR010730">
    <property type="entry name" value="HET"/>
</dbReference>